<feature type="compositionally biased region" description="Polar residues" evidence="1">
    <location>
        <begin position="96"/>
        <end position="119"/>
    </location>
</feature>
<feature type="compositionally biased region" description="Low complexity" evidence="1">
    <location>
        <begin position="120"/>
        <end position="131"/>
    </location>
</feature>
<keyword evidence="3" id="KW-1185">Reference proteome</keyword>
<organism evidence="2 3">
    <name type="scientific">Lentinula lateritia</name>
    <dbReference type="NCBI Taxonomy" id="40482"/>
    <lineage>
        <taxon>Eukaryota</taxon>
        <taxon>Fungi</taxon>
        <taxon>Dikarya</taxon>
        <taxon>Basidiomycota</taxon>
        <taxon>Agaricomycotina</taxon>
        <taxon>Agaricomycetes</taxon>
        <taxon>Agaricomycetidae</taxon>
        <taxon>Agaricales</taxon>
        <taxon>Marasmiineae</taxon>
        <taxon>Omphalotaceae</taxon>
        <taxon>Lentinula</taxon>
    </lineage>
</organism>
<dbReference type="Proteomes" id="UP001150217">
    <property type="component" value="Unassembled WGS sequence"/>
</dbReference>
<reference evidence="2" key="1">
    <citation type="submission" date="2022-08" db="EMBL/GenBank/DDBJ databases">
        <title>A Global Phylogenomic Analysis of the Shiitake Genus Lentinula.</title>
        <authorList>
            <consortium name="DOE Joint Genome Institute"/>
            <person name="Sierra-Patev S."/>
            <person name="Min B."/>
            <person name="Naranjo-Ortiz M."/>
            <person name="Looney B."/>
            <person name="Konkel Z."/>
            <person name="Slot J.C."/>
            <person name="Sakamoto Y."/>
            <person name="Steenwyk J.L."/>
            <person name="Rokas A."/>
            <person name="Carro J."/>
            <person name="Camarero S."/>
            <person name="Ferreira P."/>
            <person name="Molpeceres G."/>
            <person name="Ruiz-Duenas F.J."/>
            <person name="Serrano A."/>
            <person name="Henrissat B."/>
            <person name="Drula E."/>
            <person name="Hughes K.W."/>
            <person name="Mata J.L."/>
            <person name="Ishikawa N.K."/>
            <person name="Vargas-Isla R."/>
            <person name="Ushijima S."/>
            <person name="Smith C.A."/>
            <person name="Ahrendt S."/>
            <person name="Andreopoulos W."/>
            <person name="He G."/>
            <person name="Labutti K."/>
            <person name="Lipzen A."/>
            <person name="Ng V."/>
            <person name="Riley R."/>
            <person name="Sandor L."/>
            <person name="Barry K."/>
            <person name="Martinez A.T."/>
            <person name="Xiao Y."/>
            <person name="Gibbons J.G."/>
            <person name="Terashima K."/>
            <person name="Grigoriev I.V."/>
            <person name="Hibbett D.S."/>
        </authorList>
    </citation>
    <scope>NUCLEOTIDE SEQUENCE</scope>
    <source>
        <strain evidence="2">RHP3577 ss4</strain>
    </source>
</reference>
<feature type="non-terminal residue" evidence="2">
    <location>
        <position position="276"/>
    </location>
</feature>
<name>A0ABQ8V170_9AGAR</name>
<feature type="compositionally biased region" description="Basic and acidic residues" evidence="1">
    <location>
        <begin position="217"/>
        <end position="235"/>
    </location>
</feature>
<proteinExistence type="predicted"/>
<accession>A0ABQ8V170</accession>
<feature type="compositionally biased region" description="Basic and acidic residues" evidence="1">
    <location>
        <begin position="1"/>
        <end position="11"/>
    </location>
</feature>
<sequence length="276" mass="31103">MPPRASERHSDYNNPNQRWHGKREFKQERGDDEHRQFKRPKRGPRKDRHMGDRFDEDGYDTTSGEEDIITSESNERPIAKKEENGFRIKSEPRESAANTTKRGDSPSSCSVSKQEPSCESKSSQQTSQQSQPPILQIHVIDLKTLFYSSTGSHTGADSVQGMARELNSGGGGIPLYGMLGKGEYGSGWDAELMLSIFQFFVDGRTINEQRATASSRMEVEKEEKIERQKRAEAERMQSQSTQAGLDDDIDPNEVRPSAEGQNPDSELGEAWEDWGE</sequence>
<feature type="compositionally biased region" description="Basic residues" evidence="1">
    <location>
        <begin position="36"/>
        <end position="48"/>
    </location>
</feature>
<feature type="compositionally biased region" description="Basic and acidic residues" evidence="1">
    <location>
        <begin position="73"/>
        <end position="94"/>
    </location>
</feature>
<feature type="compositionally biased region" description="Basic and acidic residues" evidence="1">
    <location>
        <begin position="22"/>
        <end position="35"/>
    </location>
</feature>
<dbReference type="EMBL" id="JANVFT010000152">
    <property type="protein sequence ID" value="KAJ4463804.1"/>
    <property type="molecule type" value="Genomic_DNA"/>
</dbReference>
<feature type="compositionally biased region" description="Acidic residues" evidence="1">
    <location>
        <begin position="266"/>
        <end position="276"/>
    </location>
</feature>
<feature type="compositionally biased region" description="Acidic residues" evidence="1">
    <location>
        <begin position="54"/>
        <end position="69"/>
    </location>
</feature>
<evidence type="ECO:0000313" key="2">
    <source>
        <dbReference type="EMBL" id="KAJ4463804.1"/>
    </source>
</evidence>
<evidence type="ECO:0000256" key="1">
    <source>
        <dbReference type="SAM" id="MobiDB-lite"/>
    </source>
</evidence>
<protein>
    <submittedName>
        <fullName evidence="2">Uncharacterized protein</fullName>
    </submittedName>
</protein>
<evidence type="ECO:0000313" key="3">
    <source>
        <dbReference type="Proteomes" id="UP001150217"/>
    </source>
</evidence>
<feature type="region of interest" description="Disordered" evidence="1">
    <location>
        <begin position="211"/>
        <end position="276"/>
    </location>
</feature>
<feature type="region of interest" description="Disordered" evidence="1">
    <location>
        <begin position="1"/>
        <end position="133"/>
    </location>
</feature>
<gene>
    <name evidence="2" type="ORF">C8R41DRAFT_860827</name>
</gene>
<comment type="caution">
    <text evidence="2">The sequence shown here is derived from an EMBL/GenBank/DDBJ whole genome shotgun (WGS) entry which is preliminary data.</text>
</comment>